<dbReference type="AlphaFoldDB" id="A0A9P3LKM5"/>
<dbReference type="EMBL" id="BPQB01000092">
    <property type="protein sequence ID" value="GJE98681.1"/>
    <property type="molecule type" value="Genomic_DNA"/>
</dbReference>
<keyword evidence="4" id="KW-1185">Reference proteome</keyword>
<organism evidence="3 4">
    <name type="scientific">Phanerochaete sordida</name>
    <dbReference type="NCBI Taxonomy" id="48140"/>
    <lineage>
        <taxon>Eukaryota</taxon>
        <taxon>Fungi</taxon>
        <taxon>Dikarya</taxon>
        <taxon>Basidiomycota</taxon>
        <taxon>Agaricomycotina</taxon>
        <taxon>Agaricomycetes</taxon>
        <taxon>Polyporales</taxon>
        <taxon>Phanerochaetaceae</taxon>
        <taxon>Phanerochaete</taxon>
    </lineage>
</organism>
<dbReference type="OrthoDB" id="10262962at2759"/>
<comment type="similarity">
    <text evidence="1">Belongs to the histidine acid phosphatase family.</text>
</comment>
<comment type="caution">
    <text evidence="3">The sequence shown here is derived from an EMBL/GenBank/DDBJ whole genome shotgun (WGS) entry which is preliminary data.</text>
</comment>
<dbReference type="PANTHER" id="PTHR11567:SF195">
    <property type="entry name" value="ACID PHOSPHATASE, PUTATIVE (AFU_ORTHOLOGUE AFUA_3G14570)-RELATED"/>
    <property type="match status" value="1"/>
</dbReference>
<dbReference type="Pfam" id="PF00328">
    <property type="entry name" value="His_Phos_2"/>
    <property type="match status" value="1"/>
</dbReference>
<keyword evidence="2" id="KW-0732">Signal</keyword>
<dbReference type="GO" id="GO:0016791">
    <property type="term" value="F:phosphatase activity"/>
    <property type="evidence" value="ECO:0007669"/>
    <property type="project" value="TreeGrafter"/>
</dbReference>
<reference evidence="3 4" key="1">
    <citation type="submission" date="2021-08" db="EMBL/GenBank/DDBJ databases">
        <title>Draft Genome Sequence of Phanerochaete sordida strain YK-624.</title>
        <authorList>
            <person name="Mori T."/>
            <person name="Dohra H."/>
            <person name="Suzuki T."/>
            <person name="Kawagishi H."/>
            <person name="Hirai H."/>
        </authorList>
    </citation>
    <scope>NUCLEOTIDE SEQUENCE [LARGE SCALE GENOMIC DNA]</scope>
    <source>
        <strain evidence="3 4">YK-624</strain>
    </source>
</reference>
<feature type="chain" id="PRO_5040138892" evidence="2">
    <location>
        <begin position="32"/>
        <end position="461"/>
    </location>
</feature>
<protein>
    <submittedName>
        <fullName evidence="3">Histidine phosphatase family protein</fullName>
    </submittedName>
</protein>
<accession>A0A9P3LKM5</accession>
<feature type="signal peptide" evidence="2">
    <location>
        <begin position="1"/>
        <end position="31"/>
    </location>
</feature>
<dbReference type="InterPro" id="IPR050645">
    <property type="entry name" value="Histidine_acid_phosphatase"/>
</dbReference>
<dbReference type="Gene3D" id="3.40.50.1240">
    <property type="entry name" value="Phosphoglycerate mutase-like"/>
    <property type="match status" value="1"/>
</dbReference>
<proteinExistence type="inferred from homology"/>
<dbReference type="InterPro" id="IPR029033">
    <property type="entry name" value="His_PPase_superfam"/>
</dbReference>
<evidence type="ECO:0000313" key="4">
    <source>
        <dbReference type="Proteomes" id="UP000703269"/>
    </source>
</evidence>
<gene>
    <name evidence="3" type="ORF">PsYK624_149160</name>
</gene>
<sequence length="461" mass="51574">MELWQSTLEMAWKYSLLGFTALWAVETAAQAQRPSVVGTILTNQTALASVTGVYNTSETPADLPWDTYNYCNAPHVNAAHWAPPNVAGAKLVYLNTVMRHHKRTPDNLYPQENVLNTPWDCSDFMQFNSGGPGGASVFHETDIPSWHPFLSTIWNGTCDEGQLTRGGLEDAVKHGQDFWSVYSKKLGFLHSVNEKDIFMRTSVETRTMQVASGILVGFDKNMASKTFPVTTQPSPIDSIPPNYPCNKANNVRNAFQSVPAWSDHLQQNMPLKMRLDAMLGTAGLSDWAVWYDHFFDTFTSRTCNGHELPCNTTTGQCVTDQDARTVFSIGDFEYNYIWSNAQNATAYNQLTAGIFMQELAQNMELFRAGGETFKLRFFVGHDGTMIRVISALGLGETTQLRWPSLGSELVMEVWEVKGSHFVRVIHDGVVFPTLAWMSLDDFIDLLNSQVPNNIFEQCNSS</sequence>
<dbReference type="PANTHER" id="PTHR11567">
    <property type="entry name" value="ACID PHOSPHATASE-RELATED"/>
    <property type="match status" value="1"/>
</dbReference>
<evidence type="ECO:0000313" key="3">
    <source>
        <dbReference type="EMBL" id="GJE98681.1"/>
    </source>
</evidence>
<evidence type="ECO:0000256" key="1">
    <source>
        <dbReference type="ARBA" id="ARBA00005375"/>
    </source>
</evidence>
<dbReference type="CDD" id="cd07061">
    <property type="entry name" value="HP_HAP_like"/>
    <property type="match status" value="1"/>
</dbReference>
<evidence type="ECO:0000256" key="2">
    <source>
        <dbReference type="SAM" id="SignalP"/>
    </source>
</evidence>
<dbReference type="SUPFAM" id="SSF53254">
    <property type="entry name" value="Phosphoglycerate mutase-like"/>
    <property type="match status" value="1"/>
</dbReference>
<name>A0A9P3LKM5_9APHY</name>
<dbReference type="InterPro" id="IPR000560">
    <property type="entry name" value="His_Pase_clade-2"/>
</dbReference>
<dbReference type="Proteomes" id="UP000703269">
    <property type="component" value="Unassembled WGS sequence"/>
</dbReference>